<reference evidence="3 4" key="1">
    <citation type="submission" date="2015-04" db="EMBL/GenBank/DDBJ databases">
        <title>Comparative genomics of rhizobia nodulating Arachis hypogaea in China.</title>
        <authorList>
            <person name="Li Y."/>
        </authorList>
    </citation>
    <scope>NUCLEOTIDE SEQUENCE [LARGE SCALE GENOMIC DNA]</scope>
    <source>
        <strain evidence="3 4">CCBAU 51787</strain>
    </source>
</reference>
<comment type="caution">
    <text evidence="3">The sequence shown here is derived from an EMBL/GenBank/DDBJ whole genome shotgun (WGS) entry which is preliminary data.</text>
</comment>
<dbReference type="AlphaFoldDB" id="A0A4Q0S9A1"/>
<feature type="coiled-coil region" evidence="1">
    <location>
        <begin position="91"/>
        <end position="139"/>
    </location>
</feature>
<evidence type="ECO:0000256" key="2">
    <source>
        <dbReference type="SAM" id="MobiDB-lite"/>
    </source>
</evidence>
<organism evidence="3 4">
    <name type="scientific">Bradyrhizobium zhanjiangense</name>
    <dbReference type="NCBI Taxonomy" id="1325107"/>
    <lineage>
        <taxon>Bacteria</taxon>
        <taxon>Pseudomonadati</taxon>
        <taxon>Pseudomonadota</taxon>
        <taxon>Alphaproteobacteria</taxon>
        <taxon>Hyphomicrobiales</taxon>
        <taxon>Nitrobacteraceae</taxon>
        <taxon>Bradyrhizobium</taxon>
    </lineage>
</organism>
<protein>
    <submittedName>
        <fullName evidence="3">Uncharacterized protein</fullName>
    </submittedName>
</protein>
<sequence length="200" mass="21310">MNRDVPRLSNPNFGSINIRPEGAGGDTGFTRNVAENQLARWQVVVNQIRDLTPRYEAAREKILALKPKETVAPLGRAPNVDASTLVLETAFNQNEELVLGLEARAEELECERIANMPETEKLRAEVDELKGLVRAMMARISIIEGRSPVQPALTAPERKASAPMMVPPGGAPGLGGVSASFAAPVAGDGGGVRLVGRKPA</sequence>
<accession>A0A4Q0S9A1</accession>
<gene>
    <name evidence="3" type="ORF">XH94_32590</name>
</gene>
<evidence type="ECO:0000313" key="4">
    <source>
        <dbReference type="Proteomes" id="UP000290565"/>
    </source>
</evidence>
<proteinExistence type="predicted"/>
<keyword evidence="1" id="KW-0175">Coiled coil</keyword>
<dbReference type="Proteomes" id="UP000290565">
    <property type="component" value="Unassembled WGS sequence"/>
</dbReference>
<evidence type="ECO:0000313" key="3">
    <source>
        <dbReference type="EMBL" id="RXH32003.1"/>
    </source>
</evidence>
<evidence type="ECO:0000256" key="1">
    <source>
        <dbReference type="SAM" id="Coils"/>
    </source>
</evidence>
<dbReference type="EMBL" id="LBJM01000089">
    <property type="protein sequence ID" value="RXH32003.1"/>
    <property type="molecule type" value="Genomic_DNA"/>
</dbReference>
<feature type="region of interest" description="Disordered" evidence="2">
    <location>
        <begin position="1"/>
        <end position="24"/>
    </location>
</feature>
<name>A0A4Q0S9A1_9BRAD</name>